<evidence type="ECO:0000256" key="3">
    <source>
        <dbReference type="ARBA" id="ARBA00023015"/>
    </source>
</evidence>
<evidence type="ECO:0000259" key="8">
    <source>
        <dbReference type="PROSITE" id="PS50090"/>
    </source>
</evidence>
<dbReference type="Gene3D" id="1.10.10.60">
    <property type="entry name" value="Homeodomain-like"/>
    <property type="match status" value="2"/>
</dbReference>
<evidence type="ECO:0000256" key="2">
    <source>
        <dbReference type="ARBA" id="ARBA00022737"/>
    </source>
</evidence>
<dbReference type="InterPro" id="IPR001005">
    <property type="entry name" value="SANT/Myb"/>
</dbReference>
<keyword evidence="10" id="KW-1185">Reference proteome</keyword>
<dbReference type="FunFam" id="1.10.10.60:FF:000092">
    <property type="entry name" value="Trihelix transcription factor GT-2"/>
    <property type="match status" value="1"/>
</dbReference>
<evidence type="ECO:0000256" key="4">
    <source>
        <dbReference type="ARBA" id="ARBA00023125"/>
    </source>
</evidence>
<dbReference type="Pfam" id="PF13837">
    <property type="entry name" value="Myb_DNA-bind_4"/>
    <property type="match status" value="2"/>
</dbReference>
<reference evidence="9 10" key="1">
    <citation type="journal article" date="2021" name="Nat. Plants">
        <title>The Taxus genome provides insights into paclitaxel biosynthesis.</title>
        <authorList>
            <person name="Xiong X."/>
            <person name="Gou J."/>
            <person name="Liao Q."/>
            <person name="Li Y."/>
            <person name="Zhou Q."/>
            <person name="Bi G."/>
            <person name="Li C."/>
            <person name="Du R."/>
            <person name="Wang X."/>
            <person name="Sun T."/>
            <person name="Guo L."/>
            <person name="Liang H."/>
            <person name="Lu P."/>
            <person name="Wu Y."/>
            <person name="Zhang Z."/>
            <person name="Ro D.K."/>
            <person name="Shang Y."/>
            <person name="Huang S."/>
            <person name="Yan J."/>
        </authorList>
    </citation>
    <scope>NUCLEOTIDE SEQUENCE [LARGE SCALE GENOMIC DNA]</scope>
    <source>
        <strain evidence="9">Ta-2019</strain>
    </source>
</reference>
<feature type="non-terminal residue" evidence="9">
    <location>
        <position position="494"/>
    </location>
</feature>
<dbReference type="InterPro" id="IPR044822">
    <property type="entry name" value="Myb_DNA-bind_4"/>
</dbReference>
<keyword evidence="6" id="KW-0539">Nucleus</keyword>
<feature type="region of interest" description="Disordered" evidence="7">
    <location>
        <begin position="120"/>
        <end position="165"/>
    </location>
</feature>
<gene>
    <name evidence="9" type="ORF">KI387_000711</name>
</gene>
<feature type="domain" description="Myb-like" evidence="8">
    <location>
        <begin position="6"/>
        <end position="64"/>
    </location>
</feature>
<keyword evidence="5" id="KW-0804">Transcription</keyword>
<dbReference type="GO" id="GO:0003677">
    <property type="term" value="F:DNA binding"/>
    <property type="evidence" value="ECO:0007669"/>
    <property type="project" value="UniProtKB-KW"/>
</dbReference>
<evidence type="ECO:0000256" key="5">
    <source>
        <dbReference type="ARBA" id="ARBA00023163"/>
    </source>
</evidence>
<comment type="subcellular location">
    <subcellularLocation>
        <location evidence="1">Nucleus</location>
    </subcellularLocation>
</comment>
<dbReference type="PANTHER" id="PTHR21654:SF107">
    <property type="entry name" value="TRIHELIX TRANSCRIPTION FACTOR PTL-LIKE"/>
    <property type="match status" value="1"/>
</dbReference>
<evidence type="ECO:0000256" key="7">
    <source>
        <dbReference type="SAM" id="MobiDB-lite"/>
    </source>
</evidence>
<evidence type="ECO:0000313" key="10">
    <source>
        <dbReference type="Proteomes" id="UP000824469"/>
    </source>
</evidence>
<keyword evidence="3" id="KW-0805">Transcription regulation</keyword>
<dbReference type="EMBL" id="JAHRHJ020000001">
    <property type="protein sequence ID" value="KAH9328603.1"/>
    <property type="molecule type" value="Genomic_DNA"/>
</dbReference>
<evidence type="ECO:0000256" key="1">
    <source>
        <dbReference type="ARBA" id="ARBA00004123"/>
    </source>
</evidence>
<feature type="domain" description="Myb-like" evidence="8">
    <location>
        <begin position="289"/>
        <end position="346"/>
    </location>
</feature>
<dbReference type="Proteomes" id="UP000824469">
    <property type="component" value="Unassembled WGS sequence"/>
</dbReference>
<accession>A0AA38GUV4</accession>
<dbReference type="SMART" id="SM00717">
    <property type="entry name" value="SANT"/>
    <property type="match status" value="2"/>
</dbReference>
<dbReference type="OMA" id="RKHWKSK"/>
<dbReference type="PROSITE" id="PS50090">
    <property type="entry name" value="MYB_LIKE"/>
    <property type="match status" value="2"/>
</dbReference>
<dbReference type="CDD" id="cd12203">
    <property type="entry name" value="GT1"/>
    <property type="match status" value="2"/>
</dbReference>
<dbReference type="FunFam" id="1.10.10.60:FF:000061">
    <property type="entry name" value="Trihelix transcription factor GT-2"/>
    <property type="match status" value="1"/>
</dbReference>
<feature type="compositionally biased region" description="Acidic residues" evidence="7">
    <location>
        <begin position="141"/>
        <end position="157"/>
    </location>
</feature>
<keyword evidence="2" id="KW-0677">Repeat</keyword>
<organism evidence="9 10">
    <name type="scientific">Taxus chinensis</name>
    <name type="common">Chinese yew</name>
    <name type="synonym">Taxus wallichiana var. chinensis</name>
    <dbReference type="NCBI Taxonomy" id="29808"/>
    <lineage>
        <taxon>Eukaryota</taxon>
        <taxon>Viridiplantae</taxon>
        <taxon>Streptophyta</taxon>
        <taxon>Embryophyta</taxon>
        <taxon>Tracheophyta</taxon>
        <taxon>Spermatophyta</taxon>
        <taxon>Pinopsida</taxon>
        <taxon>Pinidae</taxon>
        <taxon>Conifers II</taxon>
        <taxon>Cupressales</taxon>
        <taxon>Taxaceae</taxon>
        <taxon>Taxus</taxon>
    </lineage>
</organism>
<name>A0AA38GUV4_TAXCH</name>
<dbReference type="GO" id="GO:0006355">
    <property type="term" value="P:regulation of DNA-templated transcription"/>
    <property type="evidence" value="ECO:0007669"/>
    <property type="project" value="UniProtKB-ARBA"/>
</dbReference>
<keyword evidence="4" id="KW-0238">DNA-binding</keyword>
<dbReference type="PANTHER" id="PTHR21654">
    <property type="entry name" value="FI21293P1"/>
    <property type="match status" value="1"/>
</dbReference>
<dbReference type="AlphaFoldDB" id="A0AA38GUV4"/>
<proteinExistence type="predicted"/>
<comment type="caution">
    <text evidence="9">The sequence shown here is derived from an EMBL/GenBank/DDBJ whole genome shotgun (WGS) entry which is preliminary data.</text>
</comment>
<evidence type="ECO:0000313" key="9">
    <source>
        <dbReference type="EMBL" id="KAH9328603.1"/>
    </source>
</evidence>
<sequence>GGGGNSRWPRQETLTLLKIRSEMDSKFREATHKGPLWDEISRVLAEHGYQRSSKKCREKFENLYKYYKKTKEGKAGRQDGKHYRFFSQLEALYGGTTIDAADSCLRTNLTETMDFNGEASQKFPEAYNNSPGGFSMSSDSSSEEDDCKEEEEEEEEQQLVSTGKRKRKHWKSKIKTYFDAQMKKFMDKQEAWMRKVLETLEQREQERISREEAWRRQETARLDREHQLWSHERARAATCDAAFLTALQKLTGDSFQLPGIMAAPLSVSPGDFSQELQDVKEPYDPNNKRWPKPEILSLIRLRTSMEPRFQEAGAKGPLWEEISAGMSCLGYDRSAKRCKEKWENINKYFRKAKDSNRKRPENSKTCPYFQQLDSLYRQGALGISYTNTASNNTIVNKTQAANSPAKLEAGHEEAQAFTSSHENDEVREAVETLGLMPSEDGVTNDSNNNNHCSSNAGGGAGAGTGASSSFFENGCSWDGYPMKLKMKQQPHNHH</sequence>
<protein>
    <recommendedName>
        <fullName evidence="8">Myb-like domain-containing protein</fullName>
    </recommendedName>
</protein>
<dbReference type="GO" id="GO:0005634">
    <property type="term" value="C:nucleus"/>
    <property type="evidence" value="ECO:0007669"/>
    <property type="project" value="UniProtKB-SubCell"/>
</dbReference>
<evidence type="ECO:0000256" key="6">
    <source>
        <dbReference type="ARBA" id="ARBA00023242"/>
    </source>
</evidence>